<dbReference type="EMBL" id="FOFG01000008">
    <property type="protein sequence ID" value="SEQ85639.1"/>
    <property type="molecule type" value="Genomic_DNA"/>
</dbReference>
<reference evidence="1 2" key="1">
    <citation type="submission" date="2016-10" db="EMBL/GenBank/DDBJ databases">
        <authorList>
            <person name="de Groot N.N."/>
        </authorList>
    </citation>
    <scope>NUCLEOTIDE SEQUENCE [LARGE SCALE GENOMIC DNA]</scope>
    <source>
        <strain evidence="1 2">A52C2</strain>
    </source>
</reference>
<gene>
    <name evidence="1" type="ORF">SAMN05216548_108106</name>
</gene>
<dbReference type="GO" id="GO:0016788">
    <property type="term" value="F:hydrolase activity, acting on ester bonds"/>
    <property type="evidence" value="ECO:0007669"/>
    <property type="project" value="UniProtKB-ARBA"/>
</dbReference>
<accession>A0A1H9JFT3</accession>
<evidence type="ECO:0000313" key="1">
    <source>
        <dbReference type="EMBL" id="SEQ85639.1"/>
    </source>
</evidence>
<proteinExistence type="predicted"/>
<dbReference type="STRING" id="1855383.SAMN05216548_108106"/>
<dbReference type="InterPro" id="IPR036514">
    <property type="entry name" value="SGNH_hydro_sf"/>
</dbReference>
<dbReference type="SUPFAM" id="SSF52266">
    <property type="entry name" value="SGNH hydrolase"/>
    <property type="match status" value="1"/>
</dbReference>
<sequence length="181" mass="20295">MRVLVLGPPVTPAVSNPQLEQLKQDLEQRLPGVRFEVRDDGRASERAEDEFEHIRAEVSATDPDLVVWQVGTPDAMASTDPGEFGDVIGDAAAWLRAHDVRLVLVDPPFVPDVAHESVYERIVRELSDVAKTRNLNLVRRYSLMEHWNDERERSRPAPTGKILKPCLSEVIAETIVQASLQ</sequence>
<dbReference type="InterPro" id="IPR057572">
    <property type="entry name" value="NonGDSL"/>
</dbReference>
<dbReference type="Gene3D" id="3.40.50.1110">
    <property type="entry name" value="SGNH hydrolase"/>
    <property type="match status" value="1"/>
</dbReference>
<evidence type="ECO:0000313" key="2">
    <source>
        <dbReference type="Proteomes" id="UP000199647"/>
    </source>
</evidence>
<dbReference type="AlphaFoldDB" id="A0A1H9JFT3"/>
<dbReference type="Pfam" id="PF25182">
    <property type="entry name" value="NonGDSL"/>
    <property type="match status" value="1"/>
</dbReference>
<protein>
    <submittedName>
        <fullName evidence="1">Uncharacterized protein</fullName>
    </submittedName>
</protein>
<keyword evidence="2" id="KW-1185">Reference proteome</keyword>
<dbReference type="Proteomes" id="UP000199647">
    <property type="component" value="Unassembled WGS sequence"/>
</dbReference>
<organism evidence="1 2">
    <name type="scientific">Faunimonas pinastri</name>
    <dbReference type="NCBI Taxonomy" id="1855383"/>
    <lineage>
        <taxon>Bacteria</taxon>
        <taxon>Pseudomonadati</taxon>
        <taxon>Pseudomonadota</taxon>
        <taxon>Alphaproteobacteria</taxon>
        <taxon>Hyphomicrobiales</taxon>
        <taxon>Afifellaceae</taxon>
        <taxon>Faunimonas</taxon>
    </lineage>
</organism>
<name>A0A1H9JFT3_9HYPH</name>